<name>A0ABM7Q0B8_SINCY</name>
<dbReference type="Pfam" id="PF07859">
    <property type="entry name" value="Abhydrolase_3"/>
    <property type="match status" value="1"/>
</dbReference>
<feature type="domain" description="Alpha/beta hydrolase fold-3" evidence="3">
    <location>
        <begin position="80"/>
        <end position="200"/>
    </location>
</feature>
<evidence type="ECO:0000256" key="1">
    <source>
        <dbReference type="ARBA" id="ARBA00022801"/>
    </source>
</evidence>
<keyword evidence="1" id="KW-0378">Hydrolase</keyword>
<dbReference type="InterPro" id="IPR013094">
    <property type="entry name" value="AB_hydrolase_3"/>
</dbReference>
<feature type="region of interest" description="Disordered" evidence="2">
    <location>
        <begin position="42"/>
        <end position="62"/>
    </location>
</feature>
<dbReference type="SUPFAM" id="SSF53474">
    <property type="entry name" value="alpha/beta-Hydrolases"/>
    <property type="match status" value="1"/>
</dbReference>
<dbReference type="InterPro" id="IPR029058">
    <property type="entry name" value="AB_hydrolase_fold"/>
</dbReference>
<dbReference type="PANTHER" id="PTHR48081">
    <property type="entry name" value="AB HYDROLASE SUPERFAMILY PROTEIN C4A8.06C"/>
    <property type="match status" value="1"/>
</dbReference>
<evidence type="ECO:0000313" key="4">
    <source>
        <dbReference type="EMBL" id="BCT78012.1"/>
    </source>
</evidence>
<dbReference type="Proteomes" id="UP001319861">
    <property type="component" value="Chromosome"/>
</dbReference>
<evidence type="ECO:0000313" key="5">
    <source>
        <dbReference type="Proteomes" id="UP001319861"/>
    </source>
</evidence>
<gene>
    <name evidence="4" type="ORF">SCMU_38540</name>
</gene>
<evidence type="ECO:0000256" key="2">
    <source>
        <dbReference type="SAM" id="MobiDB-lite"/>
    </source>
</evidence>
<keyword evidence="5" id="KW-1185">Reference proteome</keyword>
<dbReference type="PANTHER" id="PTHR48081:SF33">
    <property type="entry name" value="KYNURENINE FORMAMIDASE"/>
    <property type="match status" value="1"/>
</dbReference>
<reference evidence="4 5" key="1">
    <citation type="journal article" date="2021" name="J. Biosci. Bioeng.">
        <title>Identification and characterization of a chc gene cluster responsible for the aromatization pathway of cyclohexanecarboxylate degradation in Sinomonas cyclohexanicum ATCC 51369.</title>
        <authorList>
            <person name="Yamamoto T."/>
            <person name="Hasegawa Y."/>
            <person name="Lau P.C.K."/>
            <person name="Iwaki H."/>
        </authorList>
    </citation>
    <scope>NUCLEOTIDE SEQUENCE [LARGE SCALE GENOMIC DNA]</scope>
    <source>
        <strain evidence="4 5">ATCC 51369</strain>
    </source>
</reference>
<sequence>MTDTPSSPGSFRDAFRELARSPFTPQTVGAILELLREPHERRGYTAPGIERDAAYGPDPRQRLDVHYDPGARDNRAPVLVWAPGGGFVGGTKWLPGTTHCDNIGAWACRHGAVAVVIDYRLAPEHTWPAAAEDVASALAWVRGNISAYGGDPGRIVLAGDSAGAAHVGSFIAGHGGGETGGIAALALVSGIYAPASTQGQHRNLVGMYYGTDDGDLRARSSVAGLAAWPGPLLAVVAEFDPPDFQEQAFLLLAERFRTRGRLPHFVVDPGHLHTSDVFSLGIDHSALDLMLCQLLDEIRT</sequence>
<accession>A0ABM7Q0B8</accession>
<dbReference type="Gene3D" id="3.40.50.1820">
    <property type="entry name" value="alpha/beta hydrolase"/>
    <property type="match status" value="1"/>
</dbReference>
<protein>
    <recommendedName>
        <fullName evidence="3">Alpha/beta hydrolase fold-3 domain-containing protein</fullName>
    </recommendedName>
</protein>
<dbReference type="InterPro" id="IPR050300">
    <property type="entry name" value="GDXG_lipolytic_enzyme"/>
</dbReference>
<dbReference type="EMBL" id="AP024525">
    <property type="protein sequence ID" value="BCT78012.1"/>
    <property type="molecule type" value="Genomic_DNA"/>
</dbReference>
<organism evidence="4 5">
    <name type="scientific">Sinomonas cyclohexanicum</name>
    <name type="common">Corynebacterium cyclohexanicum</name>
    <dbReference type="NCBI Taxonomy" id="322009"/>
    <lineage>
        <taxon>Bacteria</taxon>
        <taxon>Bacillati</taxon>
        <taxon>Actinomycetota</taxon>
        <taxon>Actinomycetes</taxon>
        <taxon>Micrococcales</taxon>
        <taxon>Micrococcaceae</taxon>
        <taxon>Sinomonas</taxon>
    </lineage>
</organism>
<evidence type="ECO:0000259" key="3">
    <source>
        <dbReference type="Pfam" id="PF07859"/>
    </source>
</evidence>
<proteinExistence type="predicted"/>
<dbReference type="RefSeq" id="WP_274602894.1">
    <property type="nucleotide sequence ID" value="NZ_AP024525.1"/>
</dbReference>